<dbReference type="GO" id="GO:0004190">
    <property type="term" value="F:aspartic-type endopeptidase activity"/>
    <property type="evidence" value="ECO:0007669"/>
    <property type="project" value="InterPro"/>
</dbReference>
<accession>A0A3B0U128</accession>
<organism evidence="1">
    <name type="scientific">hydrothermal vent metagenome</name>
    <dbReference type="NCBI Taxonomy" id="652676"/>
    <lineage>
        <taxon>unclassified sequences</taxon>
        <taxon>metagenomes</taxon>
        <taxon>ecological metagenomes</taxon>
    </lineage>
</organism>
<gene>
    <name evidence="1" type="ORF">MNBD_ALPHA11-1560</name>
</gene>
<dbReference type="InterPro" id="IPR020080">
    <property type="entry name" value="OM_adhesin/peptidase_omptin"/>
</dbReference>
<evidence type="ECO:0000313" key="1">
    <source>
        <dbReference type="EMBL" id="VAW24565.1"/>
    </source>
</evidence>
<dbReference type="EMBL" id="UOEQ01000540">
    <property type="protein sequence ID" value="VAW24565.1"/>
    <property type="molecule type" value="Genomic_DNA"/>
</dbReference>
<dbReference type="SUPFAM" id="SSF69917">
    <property type="entry name" value="OMPT-like"/>
    <property type="match status" value="1"/>
</dbReference>
<proteinExistence type="predicted"/>
<sequence>MRRFSSIVGAALAVVSLSANALGAEKLNGFGPDELRGSYPEEWGFSEEPDPLDFELGLRYWYSMGSSGVNAFGGAYSASDTSSIVEAFFRIDDNSTSSFLKGQIGYAVKIDGTYTTPEFIGDQSMAGGYIGYGGVDFGMMPFGTENIGIGAFAGYQFIADNPDMGRANFVTASGGGNSVTNALEINAAKIGLVLNADIGDSIDLNMEAAIIPYANLSGVYGALYIPDFISGGDTFTQGSPGNISGQLYGASGEVMLGFKPTENLAIRVGARGWYLTGEAEMDFIAREVGTPTNAQNYITNVTGLEFFRYGALAEIAGTF</sequence>
<dbReference type="AlphaFoldDB" id="A0A3B0U128"/>
<reference evidence="1" key="1">
    <citation type="submission" date="2018-06" db="EMBL/GenBank/DDBJ databases">
        <authorList>
            <person name="Zhirakovskaya E."/>
        </authorList>
    </citation>
    <scope>NUCLEOTIDE SEQUENCE</scope>
</reference>
<name>A0A3B0U128_9ZZZZ</name>
<protein>
    <submittedName>
        <fullName evidence="1">Uncharacterized protein</fullName>
    </submittedName>
</protein>